<dbReference type="InterPro" id="IPR000871">
    <property type="entry name" value="Beta-lactam_class-A"/>
</dbReference>
<organism evidence="5 7">
    <name type="scientific">Streptococcus chenjunshii</name>
    <dbReference type="NCBI Taxonomy" id="2173853"/>
    <lineage>
        <taxon>Bacteria</taxon>
        <taxon>Bacillati</taxon>
        <taxon>Bacillota</taxon>
        <taxon>Bacilli</taxon>
        <taxon>Lactobacillales</taxon>
        <taxon>Streptococcaceae</taxon>
        <taxon>Streptococcus</taxon>
    </lineage>
</organism>
<sequence length="428" mass="48646">MKQLLAFMLMPFCMTPLHLFSSEKNVEWPNEMQYELSSNAATAAFYFDTIPNNPNLYSSTPVYKNSSLTVVSKTIKPNSKITITDFLINDDLIPVFMLADGTYIEASHRLIYDDIVYSKENVDLNYWLKDNFKVYNQPLVYGSKEVKSSLTAYTQIHLTEKAVTEQGVYYKVSGKGWISEEDLSAEDNRMQKVQNLLTQKYNQSNYSIFVKQLKTQKSAGINENTKMYAASVAKLATLYYTQEQIQNGNIKLSDKLKYTSDVNSFKEAYNPSGSGKISKTADNKEYSVETLLKAVAQNSDNVATNILGYYVAKQYDNDFQTEIDSLSGMKWDMKERNISAKAAANMMEAVYYQDGKIIEYLSATDYDDSRIAKDISVQVSHKIGDAYDYKHDVAIIYAEEPYIVSVFTDKATYDDITKIADDIYAVLK</sequence>
<dbReference type="Gene3D" id="3.40.710.10">
    <property type="entry name" value="DD-peptidase/beta-lactamase superfamily"/>
    <property type="match status" value="1"/>
</dbReference>
<evidence type="ECO:0000313" key="8">
    <source>
        <dbReference type="Proteomes" id="UP000264056"/>
    </source>
</evidence>
<proteinExistence type="predicted"/>
<evidence type="ECO:0000313" key="6">
    <source>
        <dbReference type="Proteomes" id="UP000246115"/>
    </source>
</evidence>
<accession>A0A372KJN3</accession>
<dbReference type="KEGG" id="schj:DDV21_000075"/>
<evidence type="ECO:0000313" key="3">
    <source>
        <dbReference type="EMBL" id="AXQ77616.1"/>
    </source>
</evidence>
<evidence type="ECO:0000259" key="2">
    <source>
        <dbReference type="Pfam" id="PF19087"/>
    </source>
</evidence>
<dbReference type="SUPFAM" id="SSF56601">
    <property type="entry name" value="beta-lactamase/transpeptidase-like"/>
    <property type="match status" value="1"/>
</dbReference>
<dbReference type="PANTHER" id="PTHR35333">
    <property type="entry name" value="BETA-LACTAMASE"/>
    <property type="match status" value="1"/>
</dbReference>
<dbReference type="InterPro" id="IPR045155">
    <property type="entry name" value="Beta-lactam_cat"/>
</dbReference>
<dbReference type="Proteomes" id="UP000264056">
    <property type="component" value="Unassembled WGS sequence"/>
</dbReference>
<dbReference type="EMBL" id="CP031733">
    <property type="protein sequence ID" value="AXQ77616.1"/>
    <property type="molecule type" value="Genomic_DNA"/>
</dbReference>
<feature type="domain" description="DUF5776" evidence="2">
    <location>
        <begin position="46"/>
        <end position="110"/>
    </location>
</feature>
<dbReference type="GO" id="GO:0046677">
    <property type="term" value="P:response to antibiotic"/>
    <property type="evidence" value="ECO:0007669"/>
    <property type="project" value="InterPro"/>
</dbReference>
<accession>A0A346N9C1</accession>
<dbReference type="PANTHER" id="PTHR35333:SF3">
    <property type="entry name" value="BETA-LACTAMASE-TYPE TRANSPEPTIDASE FOLD CONTAINING PROTEIN"/>
    <property type="match status" value="1"/>
</dbReference>
<gene>
    <name evidence="3" type="ORF">DDV21_000075</name>
    <name evidence="4" type="ORF">DDV22_09460</name>
    <name evidence="5" type="ORF">DDV23_09375</name>
</gene>
<reference evidence="6" key="3">
    <citation type="submission" date="2018-08" db="EMBL/GenBank/DDBJ databases">
        <title>Streptococcus chenjunshii sp. nov., isolated from stools sample of the Tibetan antelope in the Qinghai-Tibet plateau, China.</title>
        <authorList>
            <person name="Tian Z."/>
        </authorList>
    </citation>
    <scope>NUCLEOTIDE SEQUENCE [LARGE SCALE GENOMIC DNA]</scope>
    <source>
        <strain evidence="6">Z15</strain>
    </source>
</reference>
<dbReference type="EMBL" id="QVQY01000034">
    <property type="protein sequence ID" value="RFU50273.1"/>
    <property type="molecule type" value="Genomic_DNA"/>
</dbReference>
<evidence type="ECO:0000259" key="1">
    <source>
        <dbReference type="Pfam" id="PF13354"/>
    </source>
</evidence>
<reference evidence="5 7" key="2">
    <citation type="submission" date="2018-08" db="EMBL/GenBank/DDBJ databases">
        <title>Draft genome of Streptococcus sp. nov. Z1.</title>
        <authorList>
            <person name="Tian Z."/>
        </authorList>
    </citation>
    <scope>NUCLEOTIDE SEQUENCE [LARGE SCALE GENOMIC DNA]</scope>
    <source>
        <strain evidence="5">Z1</strain>
        <strain evidence="7">Z1(2018)</strain>
    </source>
</reference>
<dbReference type="Proteomes" id="UP000246115">
    <property type="component" value="Chromosome"/>
</dbReference>
<dbReference type="RefSeq" id="WP_116878842.1">
    <property type="nucleotide sequence ID" value="NZ_CP031733.1"/>
</dbReference>
<reference evidence="3" key="4">
    <citation type="journal article" date="2019" name="Int. J. Syst. Evol. Microbiol.">
        <title>Streptococcus chenjunshii sp. nov. isolated from feces of Tibetan antelopes.</title>
        <authorList>
            <person name="Tian Z."/>
            <person name="Lu S."/>
            <person name="Jin D."/>
            <person name="Yang J."/>
            <person name="Pu J."/>
            <person name="Lai X.H."/>
            <person name="Bai X.N."/>
            <person name="Wu X.M."/>
            <person name="Li J."/>
            <person name="Wang S."/>
            <person name="Xu J."/>
        </authorList>
    </citation>
    <scope>NUCLEOTIDE SEQUENCE</scope>
    <source>
        <strain evidence="3">Z15</strain>
    </source>
</reference>
<keyword evidence="8" id="KW-1185">Reference proteome</keyword>
<dbReference type="GO" id="GO:0030655">
    <property type="term" value="P:beta-lactam antibiotic catabolic process"/>
    <property type="evidence" value="ECO:0007669"/>
    <property type="project" value="InterPro"/>
</dbReference>
<dbReference type="InterPro" id="IPR044081">
    <property type="entry name" value="DUF5776"/>
</dbReference>
<reference evidence="4 8" key="1">
    <citation type="submission" date="2018-08" db="EMBL/GenBank/DDBJ databases">
        <title>Draft genome of Streptococcus sp .nov. Z2.</title>
        <authorList>
            <person name="Tian Z."/>
        </authorList>
    </citation>
    <scope>NUCLEOTIDE SEQUENCE [LARGE SCALE GENOMIC DNA]</scope>
    <source>
        <strain evidence="4 8">Z2</strain>
    </source>
</reference>
<dbReference type="GO" id="GO:0008800">
    <property type="term" value="F:beta-lactamase activity"/>
    <property type="evidence" value="ECO:0007669"/>
    <property type="project" value="InterPro"/>
</dbReference>
<protein>
    <submittedName>
        <fullName evidence="5">Serine hydrolase</fullName>
    </submittedName>
</protein>
<evidence type="ECO:0000313" key="5">
    <source>
        <dbReference type="EMBL" id="RFU52485.1"/>
    </source>
</evidence>
<keyword evidence="5" id="KW-0378">Hydrolase</keyword>
<evidence type="ECO:0000313" key="7">
    <source>
        <dbReference type="Proteomes" id="UP000262901"/>
    </source>
</evidence>
<dbReference type="Pfam" id="PF13354">
    <property type="entry name" value="Beta-lactamase2"/>
    <property type="match status" value="1"/>
</dbReference>
<dbReference type="EMBL" id="QVQZ01000031">
    <property type="protein sequence ID" value="RFU52485.1"/>
    <property type="molecule type" value="Genomic_DNA"/>
</dbReference>
<feature type="domain" description="Beta-lactamase class A catalytic" evidence="1">
    <location>
        <begin position="207"/>
        <end position="408"/>
    </location>
</feature>
<name>A0A372KJN3_9STRE</name>
<dbReference type="OrthoDB" id="2240388at2"/>
<dbReference type="SUPFAM" id="SSF82057">
    <property type="entry name" value="Prokaryotic SH3-related domain"/>
    <property type="match status" value="1"/>
</dbReference>
<dbReference type="Proteomes" id="UP000262901">
    <property type="component" value="Unassembled WGS sequence"/>
</dbReference>
<dbReference type="Pfam" id="PF19087">
    <property type="entry name" value="DUF5776"/>
    <property type="match status" value="1"/>
</dbReference>
<dbReference type="InterPro" id="IPR012338">
    <property type="entry name" value="Beta-lactam/transpept-like"/>
</dbReference>
<dbReference type="AlphaFoldDB" id="A0A372KJN3"/>
<evidence type="ECO:0000313" key="4">
    <source>
        <dbReference type="EMBL" id="RFU50273.1"/>
    </source>
</evidence>